<evidence type="ECO:0000256" key="1">
    <source>
        <dbReference type="ARBA" id="ARBA00022801"/>
    </source>
</evidence>
<keyword evidence="1 3" id="KW-0378">Hydrolase</keyword>
<dbReference type="AlphaFoldDB" id="A0A843B9S1"/>
<dbReference type="PANTHER" id="PTHR48081:SF8">
    <property type="entry name" value="ALPHA_BETA HYDROLASE FOLD-3 DOMAIN-CONTAINING PROTEIN-RELATED"/>
    <property type="match status" value="1"/>
</dbReference>
<dbReference type="GO" id="GO:0016787">
    <property type="term" value="F:hydrolase activity"/>
    <property type="evidence" value="ECO:0007669"/>
    <property type="project" value="UniProtKB-KW"/>
</dbReference>
<gene>
    <name evidence="3" type="ORF">HF327_013555</name>
</gene>
<dbReference type="Gene3D" id="3.40.50.1820">
    <property type="entry name" value="alpha/beta hydrolase"/>
    <property type="match status" value="1"/>
</dbReference>
<keyword evidence="4" id="KW-1185">Reference proteome</keyword>
<proteinExistence type="predicted"/>
<accession>A0A843B9S1</accession>
<evidence type="ECO:0000313" key="3">
    <source>
        <dbReference type="EMBL" id="MBI1625524.1"/>
    </source>
</evidence>
<dbReference type="SUPFAM" id="SSF53474">
    <property type="entry name" value="alpha/beta-Hydrolases"/>
    <property type="match status" value="1"/>
</dbReference>
<dbReference type="Proteomes" id="UP000530032">
    <property type="component" value="Unassembled WGS sequence"/>
</dbReference>
<evidence type="ECO:0000313" key="4">
    <source>
        <dbReference type="Proteomes" id="UP000530032"/>
    </source>
</evidence>
<dbReference type="EMBL" id="JABBCQ020000011">
    <property type="protein sequence ID" value="MBI1625524.1"/>
    <property type="molecule type" value="Genomic_DNA"/>
</dbReference>
<dbReference type="InterPro" id="IPR013094">
    <property type="entry name" value="AB_hydrolase_3"/>
</dbReference>
<feature type="domain" description="Alpha/beta hydrolase fold-3" evidence="2">
    <location>
        <begin position="49"/>
        <end position="246"/>
    </location>
</feature>
<dbReference type="InterPro" id="IPR050300">
    <property type="entry name" value="GDXG_lipolytic_enzyme"/>
</dbReference>
<reference evidence="3" key="1">
    <citation type="submission" date="2020-12" db="EMBL/GenBank/DDBJ databases">
        <title>Comamonas sp. nov., isolated from stream water.</title>
        <authorList>
            <person name="Park K.-H."/>
        </authorList>
    </citation>
    <scope>NUCLEOTIDE SEQUENCE</scope>
    <source>
        <strain evidence="3">EJ-4</strain>
    </source>
</reference>
<sequence>MSTHSSLPSGSPTEVHIAETDISIELPEREPVAARTYGKRNPGVASPLVLHFHGGTFDCGSLDSGGHISRLLAAAGAVVVSLAYPLAPKYPFPQPIEVGYAVLQWLYKHRVRLAGKGAALFLAGEEAGGNLAAAVAVVARDRGLPPLAGQILVSPMLDPCTGTASQREATTSDSECRWAKGWREYLSCPLDAMHPYAVPGSSLRLTQLPPALVLVGGDDPLRDEAQAYAGRMRAAGVTVSHYVLPGASNWPQALSEAEVCAACSSTVQQHFARFFEASVTKPVTSGESG</sequence>
<organism evidence="3 4">
    <name type="scientific">Comamonas suwonensis</name>
    <dbReference type="NCBI Taxonomy" id="2606214"/>
    <lineage>
        <taxon>Bacteria</taxon>
        <taxon>Pseudomonadati</taxon>
        <taxon>Pseudomonadota</taxon>
        <taxon>Betaproteobacteria</taxon>
        <taxon>Burkholderiales</taxon>
        <taxon>Comamonadaceae</taxon>
        <taxon>Comamonas</taxon>
    </lineage>
</organism>
<dbReference type="InterPro" id="IPR029058">
    <property type="entry name" value="AB_hydrolase_fold"/>
</dbReference>
<dbReference type="PANTHER" id="PTHR48081">
    <property type="entry name" value="AB HYDROLASE SUPERFAMILY PROTEIN C4A8.06C"/>
    <property type="match status" value="1"/>
</dbReference>
<protein>
    <submittedName>
        <fullName evidence="3">Alpha/beta hydrolase</fullName>
    </submittedName>
</protein>
<comment type="caution">
    <text evidence="3">The sequence shown here is derived from an EMBL/GenBank/DDBJ whole genome shotgun (WGS) entry which is preliminary data.</text>
</comment>
<evidence type="ECO:0000259" key="2">
    <source>
        <dbReference type="Pfam" id="PF07859"/>
    </source>
</evidence>
<dbReference type="Pfam" id="PF07859">
    <property type="entry name" value="Abhydrolase_3"/>
    <property type="match status" value="1"/>
</dbReference>
<name>A0A843B9S1_9BURK</name>
<dbReference type="RefSeq" id="WP_198460669.1">
    <property type="nucleotide sequence ID" value="NZ_JABBCQ020000011.1"/>
</dbReference>